<comment type="caution">
    <text evidence="1">The sequence shown here is derived from an EMBL/GenBank/DDBJ whole genome shotgun (WGS) entry which is preliminary data.</text>
</comment>
<dbReference type="RefSeq" id="WP_261499137.1">
    <property type="nucleotide sequence ID" value="NZ_JAODYH010000003.1"/>
</dbReference>
<dbReference type="EMBL" id="JAODYH010000003">
    <property type="protein sequence ID" value="MCT9810147.1"/>
    <property type="molecule type" value="Genomic_DNA"/>
</dbReference>
<gene>
    <name evidence="1" type="ORF">N0K08_05855</name>
</gene>
<dbReference type="Proteomes" id="UP001525968">
    <property type="component" value="Unassembled WGS sequence"/>
</dbReference>
<protein>
    <recommendedName>
        <fullName evidence="3">Nucleotidyltransferase</fullName>
    </recommendedName>
</protein>
<keyword evidence="2" id="KW-1185">Reference proteome</keyword>
<accession>A0ABT2PI38</accession>
<organism evidence="1 2">
    <name type="scientific">Acidovorax bellezanensis</name>
    <dbReference type="NCBI Taxonomy" id="2976702"/>
    <lineage>
        <taxon>Bacteria</taxon>
        <taxon>Pseudomonadati</taxon>
        <taxon>Pseudomonadota</taxon>
        <taxon>Betaproteobacteria</taxon>
        <taxon>Burkholderiales</taxon>
        <taxon>Comamonadaceae</taxon>
        <taxon>Acidovorax</taxon>
    </lineage>
</organism>
<reference evidence="1 2" key="1">
    <citation type="submission" date="2022-09" db="EMBL/GenBank/DDBJ databases">
        <title>Draft genome of isolate Be4.</title>
        <authorList>
            <person name="Sanchez-Castro I."/>
            <person name="Martinez-Rodriguez P."/>
            <person name="Descostes M."/>
            <person name="Merroun M."/>
        </authorList>
    </citation>
    <scope>NUCLEOTIDE SEQUENCE [LARGE SCALE GENOMIC DNA]</scope>
    <source>
        <strain evidence="1 2">Be4</strain>
    </source>
</reference>
<proteinExistence type="predicted"/>
<name>A0ABT2PI38_9BURK</name>
<evidence type="ECO:0000313" key="2">
    <source>
        <dbReference type="Proteomes" id="UP001525968"/>
    </source>
</evidence>
<evidence type="ECO:0000313" key="1">
    <source>
        <dbReference type="EMBL" id="MCT9810147.1"/>
    </source>
</evidence>
<sequence>MAIKKNTARAVVQAKPCQKQAGPIALPTWRQTMQTALVFAQDSLERLDGAIFSDPDWGQSDVDVDVSFAMELTLERIKRMRANLPAERGAFEIEWYAAASVVNLSVRVFSRPDSYYFRCLESVQKLFEVLAPAVEFVDLQERRHGQ</sequence>
<evidence type="ECO:0008006" key="3">
    <source>
        <dbReference type="Google" id="ProtNLM"/>
    </source>
</evidence>